<keyword evidence="3" id="KW-1185">Reference proteome</keyword>
<dbReference type="RefSeq" id="WP_159525182.1">
    <property type="nucleotide sequence ID" value="NZ_WUUU01000009.1"/>
</dbReference>
<feature type="region of interest" description="Disordered" evidence="1">
    <location>
        <begin position="24"/>
        <end position="45"/>
    </location>
</feature>
<proteinExistence type="predicted"/>
<organism evidence="2 3">
    <name type="scientific">Halobacterium bonnevillei</name>
    <dbReference type="NCBI Taxonomy" id="2692200"/>
    <lineage>
        <taxon>Archaea</taxon>
        <taxon>Methanobacteriati</taxon>
        <taxon>Methanobacteriota</taxon>
        <taxon>Stenosarchaea group</taxon>
        <taxon>Halobacteria</taxon>
        <taxon>Halobacteriales</taxon>
        <taxon>Halobacteriaceae</taxon>
        <taxon>Halobacterium</taxon>
    </lineage>
</organism>
<evidence type="ECO:0000313" key="2">
    <source>
        <dbReference type="EMBL" id="MXR19598.1"/>
    </source>
</evidence>
<sequence>MRSALPAVTVAALLVLAGCSGADPIPDGPDETTDSVEASPYPPGVNESAVVSTNTLLAAHQDRTRQAGAVVEVTQSVTLPDTNGTVTLQSLSTVRSTPGLTRVHRQQQYEVFGDDGSVVTRYHATYANESAIVTRAGSGENVTVTTDPAEHRSEFVAKQVTRIDVLRQTLTGHDFQVVDTDRRDGRTVTTLVAQETEFTEDGKRVFDATVEVASSGRIRSLSVTRNDDANTAAYRRQMDVTWSNATDVDPPSWAP</sequence>
<accession>A0A6B0SDV1</accession>
<evidence type="ECO:0000313" key="3">
    <source>
        <dbReference type="Proteomes" id="UP000471521"/>
    </source>
</evidence>
<evidence type="ECO:0000256" key="1">
    <source>
        <dbReference type="SAM" id="MobiDB-lite"/>
    </source>
</evidence>
<comment type="caution">
    <text evidence="2">The sequence shown here is derived from an EMBL/GenBank/DDBJ whole genome shotgun (WGS) entry which is preliminary data.</text>
</comment>
<reference evidence="2 3" key="1">
    <citation type="submission" date="2019-12" db="EMBL/GenBank/DDBJ databases">
        <title>Isolation and characterization of three novel carbon monoxide-oxidizing members of Halobacteria from salione crusts and soils.</title>
        <authorList>
            <person name="Myers M.R."/>
            <person name="King G.M."/>
        </authorList>
    </citation>
    <scope>NUCLEOTIDE SEQUENCE [LARGE SCALE GENOMIC DNA]</scope>
    <source>
        <strain evidence="2 3">PCN9</strain>
    </source>
</reference>
<dbReference type="OrthoDB" id="271890at2157"/>
<dbReference type="AlphaFoldDB" id="A0A6B0SDV1"/>
<name>A0A6B0SDV1_9EURY</name>
<dbReference type="EMBL" id="WUUU01000009">
    <property type="protein sequence ID" value="MXR19598.1"/>
    <property type="molecule type" value="Genomic_DNA"/>
</dbReference>
<dbReference type="PROSITE" id="PS51257">
    <property type="entry name" value="PROKAR_LIPOPROTEIN"/>
    <property type="match status" value="1"/>
</dbReference>
<dbReference type="Proteomes" id="UP000471521">
    <property type="component" value="Unassembled WGS sequence"/>
</dbReference>
<gene>
    <name evidence="2" type="ORF">GRX66_02865</name>
</gene>
<protein>
    <submittedName>
        <fullName evidence="2">Uncharacterized protein</fullName>
    </submittedName>
</protein>